<evidence type="ECO:0000256" key="1">
    <source>
        <dbReference type="SAM" id="MobiDB-lite"/>
    </source>
</evidence>
<dbReference type="EMBL" id="JAEHOC010000007">
    <property type="protein sequence ID" value="KAG2440189.1"/>
    <property type="molecule type" value="Genomic_DNA"/>
</dbReference>
<evidence type="ECO:0000313" key="2">
    <source>
        <dbReference type="EMBL" id="KAG2440189.1"/>
    </source>
</evidence>
<dbReference type="OrthoDB" id="5823761at2759"/>
<name>A0A835W7M2_CHLIN</name>
<proteinExistence type="predicted"/>
<comment type="caution">
    <text evidence="2">The sequence shown here is derived from an EMBL/GenBank/DDBJ whole genome shotgun (WGS) entry which is preliminary data.</text>
</comment>
<keyword evidence="3" id="KW-1185">Reference proteome</keyword>
<protein>
    <submittedName>
        <fullName evidence="2">Uncharacterized protein</fullName>
    </submittedName>
</protein>
<gene>
    <name evidence="2" type="ORF">HXX76_004302</name>
</gene>
<feature type="region of interest" description="Disordered" evidence="1">
    <location>
        <begin position="39"/>
        <end position="58"/>
    </location>
</feature>
<feature type="compositionally biased region" description="Polar residues" evidence="1">
    <location>
        <begin position="43"/>
        <end position="56"/>
    </location>
</feature>
<sequence length="242" mass="26021">MPHFDLSIWGFERLANTKWGVIGLQYRRVPCDYVPTHEAPTVANPTPGEQPTSTAKRTVRDWPELANTTVQSVYTGGLAAGWSDQSYNVKTASAAMPAINGNGSAMCTSTQSKGAISLKSPGGTFQSHVALELWIYMGTESALAQGETVVTVGGPQGDCSVVDLADITASGFKPRCTGCSDYYWKFEVYLSAFAGYGPNSVINNANYFRGCGGNAVSQLNYVEVRNYRSTAVDMCVDHIMLV</sequence>
<dbReference type="Proteomes" id="UP000650467">
    <property type="component" value="Unassembled WGS sequence"/>
</dbReference>
<dbReference type="AlphaFoldDB" id="A0A835W7M2"/>
<dbReference type="Gene3D" id="2.60.120.430">
    <property type="entry name" value="Galactose-binding lectin"/>
    <property type="match status" value="1"/>
</dbReference>
<organism evidence="2 3">
    <name type="scientific">Chlamydomonas incerta</name>
    <dbReference type="NCBI Taxonomy" id="51695"/>
    <lineage>
        <taxon>Eukaryota</taxon>
        <taxon>Viridiplantae</taxon>
        <taxon>Chlorophyta</taxon>
        <taxon>core chlorophytes</taxon>
        <taxon>Chlorophyceae</taxon>
        <taxon>CS clade</taxon>
        <taxon>Chlamydomonadales</taxon>
        <taxon>Chlamydomonadaceae</taxon>
        <taxon>Chlamydomonas</taxon>
    </lineage>
</organism>
<reference evidence="2" key="1">
    <citation type="journal article" date="2020" name="bioRxiv">
        <title>Comparative genomics of Chlamydomonas.</title>
        <authorList>
            <person name="Craig R.J."/>
            <person name="Hasan A.R."/>
            <person name="Ness R.W."/>
            <person name="Keightley P.D."/>
        </authorList>
    </citation>
    <scope>NUCLEOTIDE SEQUENCE</scope>
    <source>
        <strain evidence="2">SAG 7.73</strain>
    </source>
</reference>
<accession>A0A835W7M2</accession>
<dbReference type="SUPFAM" id="SSF50685">
    <property type="entry name" value="Barwin-like endoglucanases"/>
    <property type="match status" value="1"/>
</dbReference>
<dbReference type="Gene3D" id="2.40.40.10">
    <property type="entry name" value="RlpA-like domain"/>
    <property type="match status" value="1"/>
</dbReference>
<evidence type="ECO:0000313" key="3">
    <source>
        <dbReference type="Proteomes" id="UP000650467"/>
    </source>
</evidence>
<dbReference type="InterPro" id="IPR036908">
    <property type="entry name" value="RlpA-like_sf"/>
</dbReference>